<sequence>MKFTPRQADEIFESLVSNFQQGKRDRAIQLAVKALNGGLDEPLVLVLAAEFYEQQGRSDEGLSLLKKAIEIAPDEPQVWFCLGTMQVRLGMSEDGLISLTHALKLQPDMLPALISAAAVSYRIGQLTYSLSLNQRLIELEPDNAQAYAVVAAIYARRNNLAKARSFAEKAILLQKNNFTATLTLNRIDLLEGKTEQTLIRINNLLKQSKLNHDEQIAMLDLRADVLDKLNRTAEAFADYELRNQLLRSKWLPRMRVHETESEVDKAKRLVSCIPLLSAETWVTTTQYIETEALCEHVFILSFPRSGTTLLEKALSSHSDVLTLEEVDHVSYFSSQWLKDIESMRVMSQLTTEQIRHFQKYYWQKVKESLDTQLDGKTLIDKLPLHTLSLPVIAKLFPNAKILFALRDPRDVVLSCFRRRFQINPAMFELLDLHTCARFYHEVMNLADISRSLLPIKVLDVKHEDTVQNFKENMQKVLNFIGLNWQKEMQNFTANISDDPRTPSDIQLKAGLNTDGLAQWKRYQNQLEPIVTILEPWVQRFGYTK</sequence>
<feature type="repeat" description="TPR" evidence="2">
    <location>
        <begin position="42"/>
        <end position="75"/>
    </location>
</feature>
<name>K6YR92_9ALTE</name>
<dbReference type="EMBL" id="BAEN01000022">
    <property type="protein sequence ID" value="GAC13800.1"/>
    <property type="molecule type" value="Genomic_DNA"/>
</dbReference>
<proteinExistence type="predicted"/>
<dbReference type="SUPFAM" id="SSF48452">
    <property type="entry name" value="TPR-like"/>
    <property type="match status" value="1"/>
</dbReference>
<reference evidence="3 4" key="1">
    <citation type="journal article" date="2017" name="Antonie Van Leeuwenhoek">
        <title>Rhizobium rhizosphaerae sp. nov., a novel species isolated from rice rhizosphere.</title>
        <authorList>
            <person name="Zhao J.J."/>
            <person name="Zhang J."/>
            <person name="Zhang R.J."/>
            <person name="Zhang C.W."/>
            <person name="Yin H.Q."/>
            <person name="Zhang X.X."/>
        </authorList>
    </citation>
    <scope>NUCLEOTIDE SEQUENCE [LARGE SCALE GENOMIC DNA]</scope>
    <source>
        <strain evidence="3 4">E3</strain>
    </source>
</reference>
<feature type="repeat" description="TPR" evidence="2">
    <location>
        <begin position="144"/>
        <end position="177"/>
    </location>
</feature>
<dbReference type="Pfam" id="PF13469">
    <property type="entry name" value="Sulfotransfer_3"/>
    <property type="match status" value="1"/>
</dbReference>
<keyword evidence="2" id="KW-0802">TPR repeat</keyword>
<dbReference type="Gene3D" id="3.40.50.300">
    <property type="entry name" value="P-loop containing nucleotide triphosphate hydrolases"/>
    <property type="match status" value="1"/>
</dbReference>
<dbReference type="PROSITE" id="PS50005">
    <property type="entry name" value="TPR"/>
    <property type="match status" value="2"/>
</dbReference>
<keyword evidence="4" id="KW-1185">Reference proteome</keyword>
<gene>
    <name evidence="3" type="ORF">GLIP_1159</name>
</gene>
<organism evidence="3 4">
    <name type="scientific">Aliiglaciecola lipolytica E3</name>
    <dbReference type="NCBI Taxonomy" id="1127673"/>
    <lineage>
        <taxon>Bacteria</taxon>
        <taxon>Pseudomonadati</taxon>
        <taxon>Pseudomonadota</taxon>
        <taxon>Gammaproteobacteria</taxon>
        <taxon>Alteromonadales</taxon>
        <taxon>Alteromonadaceae</taxon>
        <taxon>Aliiglaciecola</taxon>
    </lineage>
</organism>
<protein>
    <submittedName>
        <fullName evidence="3">Protein-tyrosine sulfotransferase</fullName>
        <ecNumber evidence="3">2.8.2.20</ecNumber>
    </submittedName>
</protein>
<dbReference type="PANTHER" id="PTHR12788:SF10">
    <property type="entry name" value="PROTEIN-TYROSINE SULFOTRANSFERASE"/>
    <property type="match status" value="1"/>
</dbReference>
<evidence type="ECO:0000256" key="1">
    <source>
        <dbReference type="ARBA" id="ARBA00022679"/>
    </source>
</evidence>
<dbReference type="InterPro" id="IPR011990">
    <property type="entry name" value="TPR-like_helical_dom_sf"/>
</dbReference>
<accession>K6YR92</accession>
<dbReference type="Proteomes" id="UP000006334">
    <property type="component" value="Unassembled WGS sequence"/>
</dbReference>
<dbReference type="STRING" id="1127673.GLIP_1159"/>
<dbReference type="Pfam" id="PF13428">
    <property type="entry name" value="TPR_14"/>
    <property type="match status" value="1"/>
</dbReference>
<evidence type="ECO:0000313" key="3">
    <source>
        <dbReference type="EMBL" id="GAC13800.1"/>
    </source>
</evidence>
<dbReference type="InterPro" id="IPR026634">
    <property type="entry name" value="TPST-like"/>
</dbReference>
<evidence type="ECO:0000256" key="2">
    <source>
        <dbReference type="PROSITE-ProRule" id="PRU00339"/>
    </source>
</evidence>
<dbReference type="RefSeq" id="WP_008843617.1">
    <property type="nucleotide sequence ID" value="NZ_BAEN01000022.1"/>
</dbReference>
<dbReference type="InterPro" id="IPR019734">
    <property type="entry name" value="TPR_rpt"/>
</dbReference>
<dbReference type="Gene3D" id="1.25.40.10">
    <property type="entry name" value="Tetratricopeptide repeat domain"/>
    <property type="match status" value="1"/>
</dbReference>
<dbReference type="EC" id="2.8.2.20" evidence="3"/>
<dbReference type="PANTHER" id="PTHR12788">
    <property type="entry name" value="PROTEIN-TYROSINE SULFOTRANSFERASE 2"/>
    <property type="match status" value="1"/>
</dbReference>
<dbReference type="SMART" id="SM00028">
    <property type="entry name" value="TPR"/>
    <property type="match status" value="3"/>
</dbReference>
<dbReference type="SUPFAM" id="SSF52540">
    <property type="entry name" value="P-loop containing nucleoside triphosphate hydrolases"/>
    <property type="match status" value="1"/>
</dbReference>
<dbReference type="OrthoDB" id="9815894at2"/>
<dbReference type="AlphaFoldDB" id="K6YR92"/>
<dbReference type="GO" id="GO:0008476">
    <property type="term" value="F:protein-tyrosine sulfotransferase activity"/>
    <property type="evidence" value="ECO:0007669"/>
    <property type="project" value="UniProtKB-EC"/>
</dbReference>
<evidence type="ECO:0000313" key="4">
    <source>
        <dbReference type="Proteomes" id="UP000006334"/>
    </source>
</evidence>
<dbReference type="InterPro" id="IPR027417">
    <property type="entry name" value="P-loop_NTPase"/>
</dbReference>
<dbReference type="eggNOG" id="COG0457">
    <property type="taxonomic scope" value="Bacteria"/>
</dbReference>
<comment type="caution">
    <text evidence="3">The sequence shown here is derived from an EMBL/GenBank/DDBJ whole genome shotgun (WGS) entry which is preliminary data.</text>
</comment>
<keyword evidence="1 3" id="KW-0808">Transferase</keyword>